<dbReference type="GO" id="GO:0006950">
    <property type="term" value="P:response to stress"/>
    <property type="evidence" value="ECO:0007669"/>
    <property type="project" value="TreeGrafter"/>
</dbReference>
<proteinExistence type="predicted"/>
<dbReference type="InterPro" id="IPR039422">
    <property type="entry name" value="MarR/SlyA-like"/>
</dbReference>
<dbReference type="SMART" id="SM00347">
    <property type="entry name" value="HTH_MARR"/>
    <property type="match status" value="1"/>
</dbReference>
<feature type="domain" description="HTH marR-type" evidence="1">
    <location>
        <begin position="1"/>
        <end position="135"/>
    </location>
</feature>
<dbReference type="PANTHER" id="PTHR33164">
    <property type="entry name" value="TRANSCRIPTIONAL REGULATOR, MARR FAMILY"/>
    <property type="match status" value="1"/>
</dbReference>
<sequence length="142" mass="15205">MDFFDSLVRYETFLWNELDDRLQAGGGPSLGTLSALRVVRRHAGSCRVQEIRSELGITVGAASKLVDRLERDGLAVRTAHPTDRRSSLVTLTSAGDTAHDEGVRLIEAALADHVDGVDLAEVSSTLVLLLARLTKPVAAVAS</sequence>
<gene>
    <name evidence="2" type="ORF">HP550_11005</name>
</gene>
<evidence type="ECO:0000259" key="1">
    <source>
        <dbReference type="PROSITE" id="PS50995"/>
    </source>
</evidence>
<evidence type="ECO:0000313" key="2">
    <source>
        <dbReference type="EMBL" id="NUU17776.1"/>
    </source>
</evidence>
<keyword evidence="3" id="KW-1185">Reference proteome</keyword>
<dbReference type="SUPFAM" id="SSF46785">
    <property type="entry name" value="Winged helix' DNA-binding domain"/>
    <property type="match status" value="1"/>
</dbReference>
<dbReference type="PANTHER" id="PTHR33164:SF94">
    <property type="entry name" value="TRANSCRIPTIONAL REGULATORY PROTEIN-RELATED"/>
    <property type="match status" value="1"/>
</dbReference>
<comment type="caution">
    <text evidence="2">The sequence shown here is derived from an EMBL/GenBank/DDBJ whole genome shotgun (WGS) entry which is preliminary data.</text>
</comment>
<dbReference type="EMBL" id="JABMCI010000063">
    <property type="protein sequence ID" value="NUU17776.1"/>
    <property type="molecule type" value="Genomic_DNA"/>
</dbReference>
<organism evidence="2 3">
    <name type="scientific">Cellulomonas humilata</name>
    <dbReference type="NCBI Taxonomy" id="144055"/>
    <lineage>
        <taxon>Bacteria</taxon>
        <taxon>Bacillati</taxon>
        <taxon>Actinomycetota</taxon>
        <taxon>Actinomycetes</taxon>
        <taxon>Micrococcales</taxon>
        <taxon>Cellulomonadaceae</taxon>
        <taxon>Cellulomonas</taxon>
    </lineage>
</organism>
<dbReference type="InterPro" id="IPR036388">
    <property type="entry name" value="WH-like_DNA-bd_sf"/>
</dbReference>
<dbReference type="InterPro" id="IPR000835">
    <property type="entry name" value="HTH_MarR-typ"/>
</dbReference>
<dbReference type="Pfam" id="PF12802">
    <property type="entry name" value="MarR_2"/>
    <property type="match status" value="1"/>
</dbReference>
<dbReference type="Proteomes" id="UP000565724">
    <property type="component" value="Unassembled WGS sequence"/>
</dbReference>
<protein>
    <submittedName>
        <fullName evidence="2">MarR family transcriptional regulator</fullName>
    </submittedName>
</protein>
<dbReference type="InterPro" id="IPR036390">
    <property type="entry name" value="WH_DNA-bd_sf"/>
</dbReference>
<dbReference type="AlphaFoldDB" id="A0A7Y6A160"/>
<accession>A0A7Y6A160</accession>
<name>A0A7Y6A160_9CELL</name>
<dbReference type="GO" id="GO:0003700">
    <property type="term" value="F:DNA-binding transcription factor activity"/>
    <property type="evidence" value="ECO:0007669"/>
    <property type="project" value="InterPro"/>
</dbReference>
<dbReference type="Gene3D" id="1.10.10.10">
    <property type="entry name" value="Winged helix-like DNA-binding domain superfamily/Winged helix DNA-binding domain"/>
    <property type="match status" value="1"/>
</dbReference>
<dbReference type="PROSITE" id="PS50995">
    <property type="entry name" value="HTH_MARR_2"/>
    <property type="match status" value="1"/>
</dbReference>
<reference evidence="2 3" key="1">
    <citation type="submission" date="2020-05" db="EMBL/GenBank/DDBJ databases">
        <title>Genome Sequencing of Type Strains.</title>
        <authorList>
            <person name="Lemaire J.F."/>
            <person name="Inderbitzin P."/>
            <person name="Gregorio O.A."/>
            <person name="Collins S.B."/>
            <person name="Wespe N."/>
            <person name="Knight-Connoni V."/>
        </authorList>
    </citation>
    <scope>NUCLEOTIDE SEQUENCE [LARGE SCALE GENOMIC DNA]</scope>
    <source>
        <strain evidence="2 3">ATCC 25174</strain>
    </source>
</reference>
<evidence type="ECO:0000313" key="3">
    <source>
        <dbReference type="Proteomes" id="UP000565724"/>
    </source>
</evidence>
<dbReference type="RefSeq" id="WP_175347715.1">
    <property type="nucleotide sequence ID" value="NZ_JABMCI010000063.1"/>
</dbReference>